<dbReference type="Proteomes" id="UP001633002">
    <property type="component" value="Unassembled WGS sequence"/>
</dbReference>
<sequence>MEHASDSRKRSVTLGHRYADKYFRENSVSDTQNLTFNCVGPALRLSRFAHATEVNDDANESPSWRVSDNPIYSMKLKAKQTDGVPRGLRANGLYRSRSEVGISKRRRKNWKSLLSQDTANGANSKASRRLERSDSAPALGDESNHESRSTKTTLRRYRSRLKESEAFKSSVAPLWEYLSSRMLAFGRSLFSNTSTLSGAIDKSEHLSAANI</sequence>
<protein>
    <submittedName>
        <fullName evidence="2">Uncharacterized protein</fullName>
    </submittedName>
</protein>
<feature type="compositionally biased region" description="Polar residues" evidence="1">
    <location>
        <begin position="112"/>
        <end position="125"/>
    </location>
</feature>
<feature type="region of interest" description="Disordered" evidence="1">
    <location>
        <begin position="111"/>
        <end position="154"/>
    </location>
</feature>
<accession>A0ABD3I549</accession>
<name>A0ABD3I549_9MARC</name>
<dbReference type="AlphaFoldDB" id="A0ABD3I549"/>
<dbReference type="EMBL" id="JBJQOH010000002">
    <property type="protein sequence ID" value="KAL3697649.1"/>
    <property type="molecule type" value="Genomic_DNA"/>
</dbReference>
<comment type="caution">
    <text evidence="2">The sequence shown here is derived from an EMBL/GenBank/DDBJ whole genome shotgun (WGS) entry which is preliminary data.</text>
</comment>
<keyword evidence="3" id="KW-1185">Reference proteome</keyword>
<reference evidence="2 3" key="1">
    <citation type="submission" date="2024-09" db="EMBL/GenBank/DDBJ databases">
        <title>Chromosome-scale assembly of Riccia sorocarpa.</title>
        <authorList>
            <person name="Paukszto L."/>
        </authorList>
    </citation>
    <scope>NUCLEOTIDE SEQUENCE [LARGE SCALE GENOMIC DNA]</scope>
    <source>
        <strain evidence="2">LP-2024</strain>
        <tissue evidence="2">Aerial parts of the thallus</tissue>
    </source>
</reference>
<evidence type="ECO:0000313" key="3">
    <source>
        <dbReference type="Proteomes" id="UP001633002"/>
    </source>
</evidence>
<evidence type="ECO:0000313" key="2">
    <source>
        <dbReference type="EMBL" id="KAL3697649.1"/>
    </source>
</evidence>
<proteinExistence type="predicted"/>
<organism evidence="2 3">
    <name type="scientific">Riccia sorocarpa</name>
    <dbReference type="NCBI Taxonomy" id="122646"/>
    <lineage>
        <taxon>Eukaryota</taxon>
        <taxon>Viridiplantae</taxon>
        <taxon>Streptophyta</taxon>
        <taxon>Embryophyta</taxon>
        <taxon>Marchantiophyta</taxon>
        <taxon>Marchantiopsida</taxon>
        <taxon>Marchantiidae</taxon>
        <taxon>Marchantiales</taxon>
        <taxon>Ricciaceae</taxon>
        <taxon>Riccia</taxon>
    </lineage>
</organism>
<evidence type="ECO:0000256" key="1">
    <source>
        <dbReference type="SAM" id="MobiDB-lite"/>
    </source>
</evidence>
<gene>
    <name evidence="2" type="ORF">R1sor_011725</name>
</gene>